<sequence length="47" mass="5050">MTCFVSLTTRNRIHLGLSPSATTRDEELARLLRGPADAAHEQASPAS</sequence>
<dbReference type="EMBL" id="LT629757">
    <property type="protein sequence ID" value="SDS52041.1"/>
    <property type="molecule type" value="Genomic_DNA"/>
</dbReference>
<gene>
    <name evidence="1" type="ORF">SAMN04488570_2064</name>
</gene>
<reference evidence="2" key="1">
    <citation type="submission" date="2016-10" db="EMBL/GenBank/DDBJ databases">
        <authorList>
            <person name="Varghese N."/>
            <person name="Submissions S."/>
        </authorList>
    </citation>
    <scope>NUCLEOTIDE SEQUENCE [LARGE SCALE GENOMIC DNA]</scope>
    <source>
        <strain evidence="2">DSM 22127</strain>
    </source>
</reference>
<protein>
    <submittedName>
        <fullName evidence="1">Uncharacterized protein</fullName>
    </submittedName>
</protein>
<evidence type="ECO:0000313" key="2">
    <source>
        <dbReference type="Proteomes" id="UP000198859"/>
    </source>
</evidence>
<dbReference type="Proteomes" id="UP000198859">
    <property type="component" value="Chromosome I"/>
</dbReference>
<dbReference type="STRING" id="642780.SAMN04488570_2064"/>
<keyword evidence="2" id="KW-1185">Reference proteome</keyword>
<accession>A0A1H1SVT2</accession>
<proteinExistence type="predicted"/>
<dbReference type="AlphaFoldDB" id="A0A1H1SVT2"/>
<name>A0A1H1SVT2_9ACTN</name>
<evidence type="ECO:0000313" key="1">
    <source>
        <dbReference type="EMBL" id="SDS52041.1"/>
    </source>
</evidence>
<organism evidence="1 2">
    <name type="scientific">Nocardioides scoriae</name>
    <dbReference type="NCBI Taxonomy" id="642780"/>
    <lineage>
        <taxon>Bacteria</taxon>
        <taxon>Bacillati</taxon>
        <taxon>Actinomycetota</taxon>
        <taxon>Actinomycetes</taxon>
        <taxon>Propionibacteriales</taxon>
        <taxon>Nocardioidaceae</taxon>
        <taxon>Nocardioides</taxon>
    </lineage>
</organism>
<dbReference type="RefSeq" id="WP_157682820.1">
    <property type="nucleotide sequence ID" value="NZ_LT629757.1"/>
</dbReference>